<comment type="caution">
    <text evidence="2">The sequence shown here is derived from an EMBL/GenBank/DDBJ whole genome shotgun (WGS) entry which is preliminary data.</text>
</comment>
<feature type="transmembrane region" description="Helical" evidence="1">
    <location>
        <begin position="36"/>
        <end position="61"/>
    </location>
</feature>
<accession>A0ABT8A1N4</accession>
<evidence type="ECO:0000313" key="3">
    <source>
        <dbReference type="Proteomes" id="UP001529369"/>
    </source>
</evidence>
<evidence type="ECO:0000313" key="2">
    <source>
        <dbReference type="EMBL" id="MDN3563536.1"/>
    </source>
</evidence>
<gene>
    <name evidence="2" type="ORF">QWZ14_04000</name>
</gene>
<keyword evidence="1" id="KW-1133">Transmembrane helix</keyword>
<organism evidence="2 3">
    <name type="scientific">Paeniroseomonas aquatica</name>
    <dbReference type="NCBI Taxonomy" id="373043"/>
    <lineage>
        <taxon>Bacteria</taxon>
        <taxon>Pseudomonadati</taxon>
        <taxon>Pseudomonadota</taxon>
        <taxon>Alphaproteobacteria</taxon>
        <taxon>Acetobacterales</taxon>
        <taxon>Acetobacteraceae</taxon>
        <taxon>Paeniroseomonas</taxon>
    </lineage>
</organism>
<protein>
    <submittedName>
        <fullName evidence="2">Cytochrome c biogenesis protein CcdA</fullName>
    </submittedName>
</protein>
<evidence type="ECO:0000256" key="1">
    <source>
        <dbReference type="SAM" id="Phobius"/>
    </source>
</evidence>
<feature type="transmembrane region" description="Helical" evidence="1">
    <location>
        <begin position="107"/>
        <end position="136"/>
    </location>
</feature>
<feature type="transmembrane region" description="Helical" evidence="1">
    <location>
        <begin position="67"/>
        <end position="86"/>
    </location>
</feature>
<dbReference type="Proteomes" id="UP001529369">
    <property type="component" value="Unassembled WGS sequence"/>
</dbReference>
<sequence>MGLGLLGFVEPCSVGSTLLVVKHMEGRSTASKVAQVGAFAGTRAVFIGLLGMLAALLGAAFLDFQRAAWVILGAVYVLIGLTYLLGRSRALMVSLGPGFSRLSGLRGSAALGIALGFNIPACAGPLLVALLGAAAAGGASGAALASGFVSLAFFGLALSLPLVLAVLFEPARRALDRLAGMSQRLPFWTGLLLVALGAWSIWLGLSGFRT</sequence>
<keyword evidence="1" id="KW-0472">Membrane</keyword>
<feature type="transmembrane region" description="Helical" evidence="1">
    <location>
        <begin position="142"/>
        <end position="167"/>
    </location>
</feature>
<feature type="transmembrane region" description="Helical" evidence="1">
    <location>
        <begin position="187"/>
        <end position="205"/>
    </location>
</feature>
<dbReference type="EMBL" id="JAUFPN010000036">
    <property type="protein sequence ID" value="MDN3563536.1"/>
    <property type="molecule type" value="Genomic_DNA"/>
</dbReference>
<keyword evidence="3" id="KW-1185">Reference proteome</keyword>
<reference evidence="3" key="1">
    <citation type="journal article" date="2019" name="Int. J. Syst. Evol. Microbiol.">
        <title>The Global Catalogue of Microorganisms (GCM) 10K type strain sequencing project: providing services to taxonomists for standard genome sequencing and annotation.</title>
        <authorList>
            <consortium name="The Broad Institute Genomics Platform"/>
            <consortium name="The Broad Institute Genome Sequencing Center for Infectious Disease"/>
            <person name="Wu L."/>
            <person name="Ma J."/>
        </authorList>
    </citation>
    <scope>NUCLEOTIDE SEQUENCE [LARGE SCALE GENOMIC DNA]</scope>
    <source>
        <strain evidence="3">CECT 7131</strain>
    </source>
</reference>
<name>A0ABT8A1N4_9PROT</name>
<keyword evidence="1" id="KW-0812">Transmembrane</keyword>
<dbReference type="RefSeq" id="WP_290315278.1">
    <property type="nucleotide sequence ID" value="NZ_JAUFPN010000036.1"/>
</dbReference>
<proteinExistence type="predicted"/>